<dbReference type="SUPFAM" id="SSF53474">
    <property type="entry name" value="alpha/beta-Hydrolases"/>
    <property type="match status" value="1"/>
</dbReference>
<dbReference type="PANTHER" id="PTHR10272:SF0">
    <property type="entry name" value="PLATELET-ACTIVATING FACTOR ACETYLHYDROLASE"/>
    <property type="match status" value="1"/>
</dbReference>
<dbReference type="Proteomes" id="UP000009309">
    <property type="component" value="Unassembled WGS sequence"/>
</dbReference>
<evidence type="ECO:0000313" key="7">
    <source>
        <dbReference type="Proteomes" id="UP000009309"/>
    </source>
</evidence>
<keyword evidence="4" id="KW-0732">Signal</keyword>
<evidence type="ECO:0000256" key="1">
    <source>
        <dbReference type="ARBA" id="ARBA00022801"/>
    </source>
</evidence>
<keyword evidence="7" id="KW-1185">Reference proteome</keyword>
<evidence type="ECO:0000313" key="6">
    <source>
        <dbReference type="EMBL" id="CCH53106.1"/>
    </source>
</evidence>
<evidence type="ECO:0000259" key="5">
    <source>
        <dbReference type="Pfam" id="PF12740"/>
    </source>
</evidence>
<feature type="signal peptide" evidence="4">
    <location>
        <begin position="1"/>
        <end position="26"/>
    </location>
</feature>
<dbReference type="Pfam" id="PF12740">
    <property type="entry name" value="PETase"/>
    <property type="match status" value="1"/>
</dbReference>
<protein>
    <submittedName>
        <fullName evidence="6">Dienelactone hydrolase-like protein</fullName>
    </submittedName>
</protein>
<dbReference type="AlphaFoldDB" id="I2GGT1"/>
<keyword evidence="2" id="KW-0442">Lipid degradation</keyword>
<evidence type="ECO:0000256" key="4">
    <source>
        <dbReference type="SAM" id="SignalP"/>
    </source>
</evidence>
<dbReference type="OrthoDB" id="9814760at2"/>
<organism evidence="6 7">
    <name type="scientific">Fibrisoma limi BUZ 3</name>
    <dbReference type="NCBI Taxonomy" id="1185876"/>
    <lineage>
        <taxon>Bacteria</taxon>
        <taxon>Pseudomonadati</taxon>
        <taxon>Bacteroidota</taxon>
        <taxon>Cytophagia</taxon>
        <taxon>Cytophagales</taxon>
        <taxon>Spirosomataceae</taxon>
        <taxon>Fibrisoma</taxon>
    </lineage>
</organism>
<comment type="caution">
    <text evidence="6">The sequence shown here is derived from an EMBL/GenBank/DDBJ whole genome shotgun (WGS) entry which is preliminary data.</text>
</comment>
<evidence type="ECO:0000256" key="3">
    <source>
        <dbReference type="ARBA" id="ARBA00023098"/>
    </source>
</evidence>
<keyword evidence="1 6" id="KW-0378">Hydrolase</keyword>
<dbReference type="GO" id="GO:0003847">
    <property type="term" value="F:1-alkyl-2-acetylglycerophosphocholine esterase activity"/>
    <property type="evidence" value="ECO:0007669"/>
    <property type="project" value="TreeGrafter"/>
</dbReference>
<reference evidence="6 7" key="1">
    <citation type="journal article" date="2012" name="J. Bacteriol.">
        <title>Genome Sequence of the Filamentous Bacterium Fibrisoma limi BUZ 3T.</title>
        <authorList>
            <person name="Filippini M."/>
            <person name="Qi W."/>
            <person name="Jaenicke S."/>
            <person name="Goesmann A."/>
            <person name="Smits T.H."/>
            <person name="Bagheri H.C."/>
        </authorList>
    </citation>
    <scope>NUCLEOTIDE SEQUENCE [LARGE SCALE GENOMIC DNA]</scope>
    <source>
        <strain evidence="7">BUZ 3T</strain>
    </source>
</reference>
<keyword evidence="3" id="KW-0443">Lipid metabolism</keyword>
<dbReference type="PANTHER" id="PTHR10272">
    <property type="entry name" value="PLATELET-ACTIVATING FACTOR ACETYLHYDROLASE"/>
    <property type="match status" value="1"/>
</dbReference>
<dbReference type="InterPro" id="IPR041127">
    <property type="entry name" value="PET_hydrolase/cutinase-like"/>
</dbReference>
<gene>
    <name evidence="6" type="ORF">BN8_02170</name>
</gene>
<name>I2GGT1_9BACT</name>
<proteinExistence type="predicted"/>
<accession>I2GGT1</accession>
<feature type="chain" id="PRO_5003658892" evidence="4">
    <location>
        <begin position="27"/>
        <end position="435"/>
    </location>
</feature>
<dbReference type="EMBL" id="CAIT01000006">
    <property type="protein sequence ID" value="CCH53106.1"/>
    <property type="molecule type" value="Genomic_DNA"/>
</dbReference>
<evidence type="ECO:0000256" key="2">
    <source>
        <dbReference type="ARBA" id="ARBA00022963"/>
    </source>
</evidence>
<feature type="domain" description="PET hydrolase/cutinase-like" evidence="5">
    <location>
        <begin position="137"/>
        <end position="240"/>
    </location>
</feature>
<sequence length="435" mass="47437">MKPRLLVTSLLLSTLFSLINPPLAQAQTGKDAFLFGDLLPDAPELAARGSYGVGVRTMKLNHPGQIDVLRAKDGKTPLYDRPLTVEIWYPARIPAGKAELVQYDEVLGVANDPKRPLVPFTFIGRALRDAEPNPGEGAYPLVIVSHGYPGSRLMFTYLTENLASKGYVVVSIDHTESTYRDAAAFPSTLLNRALDDLFVLNEMARLSGKGSKSFLAGLLDANNTALVGYSMGGYGVLNATGAGFSNQAVTFFGQMTGGSTALQVRSTNASEYKASQDPRIKAVVAFAPWGMERGVWDAEGLKGLTRPTLFIAGSKDDVSGYEKGIKAIYDGAVNADRYMLTYINARHNVAPNPPPAESMKPGLPLNEYMRYAEPAWSERRINNINQHFVTAFLGIHLKKQDYGKYLDLNETDSAGPWTGFKPRTSVGLEMRHARP</sequence>
<dbReference type="STRING" id="1185876.BN8_02170"/>
<dbReference type="InterPro" id="IPR029058">
    <property type="entry name" value="AB_hydrolase_fold"/>
</dbReference>
<dbReference type="GO" id="GO:0016042">
    <property type="term" value="P:lipid catabolic process"/>
    <property type="evidence" value="ECO:0007669"/>
    <property type="project" value="UniProtKB-KW"/>
</dbReference>
<dbReference type="Gene3D" id="3.40.50.1820">
    <property type="entry name" value="alpha/beta hydrolase"/>
    <property type="match status" value="1"/>
</dbReference>
<dbReference type="RefSeq" id="WP_009281690.1">
    <property type="nucleotide sequence ID" value="NZ_CAIT01000006.1"/>
</dbReference>
<dbReference type="eggNOG" id="COG4188">
    <property type="taxonomic scope" value="Bacteria"/>
</dbReference>